<evidence type="ECO:0000313" key="2">
    <source>
        <dbReference type="Proteomes" id="UP000789901"/>
    </source>
</evidence>
<gene>
    <name evidence="1" type="ORF">GMARGA_LOCUS20317</name>
</gene>
<dbReference type="EMBL" id="CAJVQB010017700">
    <property type="protein sequence ID" value="CAG8785197.1"/>
    <property type="molecule type" value="Genomic_DNA"/>
</dbReference>
<accession>A0ABN7VLT9</accession>
<sequence length="135" mass="16467">YIDINKTSLITKIRECSENIVKNAHKIETKPFYEDLYKKLLKKYCSLYNSLYYEAKAIKEMEFYVDEFNNIKRQADEIYIPETKSHYKYLYKELSKRYSLLLDKIGATELYFNHQKETNSNSLFQLLYKLKKKRR</sequence>
<comment type="caution">
    <text evidence="1">The sequence shown here is derived from an EMBL/GenBank/DDBJ whole genome shotgun (WGS) entry which is preliminary data.</text>
</comment>
<feature type="non-terminal residue" evidence="1">
    <location>
        <position position="1"/>
    </location>
</feature>
<name>A0ABN7VLT9_GIGMA</name>
<dbReference type="Proteomes" id="UP000789901">
    <property type="component" value="Unassembled WGS sequence"/>
</dbReference>
<proteinExistence type="predicted"/>
<organism evidence="1 2">
    <name type="scientific">Gigaspora margarita</name>
    <dbReference type="NCBI Taxonomy" id="4874"/>
    <lineage>
        <taxon>Eukaryota</taxon>
        <taxon>Fungi</taxon>
        <taxon>Fungi incertae sedis</taxon>
        <taxon>Mucoromycota</taxon>
        <taxon>Glomeromycotina</taxon>
        <taxon>Glomeromycetes</taxon>
        <taxon>Diversisporales</taxon>
        <taxon>Gigasporaceae</taxon>
        <taxon>Gigaspora</taxon>
    </lineage>
</organism>
<protein>
    <submittedName>
        <fullName evidence="1">40643_t:CDS:1</fullName>
    </submittedName>
</protein>
<evidence type="ECO:0000313" key="1">
    <source>
        <dbReference type="EMBL" id="CAG8785197.1"/>
    </source>
</evidence>
<keyword evidence="2" id="KW-1185">Reference proteome</keyword>
<reference evidence="1 2" key="1">
    <citation type="submission" date="2021-06" db="EMBL/GenBank/DDBJ databases">
        <authorList>
            <person name="Kallberg Y."/>
            <person name="Tangrot J."/>
            <person name="Rosling A."/>
        </authorList>
    </citation>
    <scope>NUCLEOTIDE SEQUENCE [LARGE SCALE GENOMIC DNA]</scope>
    <source>
        <strain evidence="1 2">120-4 pot B 10/14</strain>
    </source>
</reference>